<dbReference type="InterPro" id="IPR025559">
    <property type="entry name" value="Eis_dom"/>
</dbReference>
<dbReference type="PANTHER" id="PTHR37817">
    <property type="entry name" value="N-ACETYLTRANSFERASE EIS"/>
    <property type="match status" value="1"/>
</dbReference>
<dbReference type="InterPro" id="IPR036527">
    <property type="entry name" value="SCP2_sterol-bd_dom_sf"/>
</dbReference>
<evidence type="ECO:0000313" key="3">
    <source>
        <dbReference type="Proteomes" id="UP000188532"/>
    </source>
</evidence>
<accession>A0A1V3WWD7</accession>
<dbReference type="EMBL" id="MVBN01000006">
    <property type="protein sequence ID" value="OOK71068.1"/>
    <property type="molecule type" value="Genomic_DNA"/>
</dbReference>
<dbReference type="GO" id="GO:0030649">
    <property type="term" value="P:aminoglycoside antibiotic catabolic process"/>
    <property type="evidence" value="ECO:0007669"/>
    <property type="project" value="TreeGrafter"/>
</dbReference>
<evidence type="ECO:0000313" key="2">
    <source>
        <dbReference type="EMBL" id="OOK71068.1"/>
    </source>
</evidence>
<organism evidence="2 3">
    <name type="scientific">Mycobacterium kansasii</name>
    <dbReference type="NCBI Taxonomy" id="1768"/>
    <lineage>
        <taxon>Bacteria</taxon>
        <taxon>Bacillati</taxon>
        <taxon>Actinomycetota</taxon>
        <taxon>Actinomycetes</taxon>
        <taxon>Mycobacteriales</taxon>
        <taxon>Mycobacteriaceae</taxon>
        <taxon>Mycobacterium</taxon>
    </lineage>
</organism>
<dbReference type="Pfam" id="PF13530">
    <property type="entry name" value="SCP2_2"/>
    <property type="match status" value="1"/>
</dbReference>
<name>A0A1V3WWD7_MYCKA</name>
<dbReference type="AlphaFoldDB" id="A0A1V3WWD7"/>
<dbReference type="PANTHER" id="PTHR37817:SF1">
    <property type="entry name" value="N-ACETYLTRANSFERASE EIS"/>
    <property type="match status" value="1"/>
</dbReference>
<protein>
    <submittedName>
        <fullName evidence="2">Sterol carrier domain protein</fullName>
    </submittedName>
</protein>
<feature type="domain" description="Enhanced intracellular survival protein" evidence="1">
    <location>
        <begin position="39"/>
        <end position="132"/>
    </location>
</feature>
<dbReference type="InterPro" id="IPR051554">
    <property type="entry name" value="Acetyltransferase_Eis"/>
</dbReference>
<dbReference type="GO" id="GO:0034069">
    <property type="term" value="F:aminoglycoside N-acetyltransferase activity"/>
    <property type="evidence" value="ECO:0007669"/>
    <property type="project" value="TreeGrafter"/>
</dbReference>
<dbReference type="Gene3D" id="3.30.1050.10">
    <property type="entry name" value="SCP2 sterol-binding domain"/>
    <property type="match status" value="1"/>
</dbReference>
<evidence type="ECO:0000259" key="1">
    <source>
        <dbReference type="Pfam" id="PF13530"/>
    </source>
</evidence>
<gene>
    <name evidence="2" type="ORF">BZL29_5669</name>
</gene>
<sequence length="137" mass="14905">MFWMLPVDDLLPWLLVDRRAAKVTRIYDETWLRVVDAYQALSARRYTGDGSVTVAVNDPLLPGNSTSFTITGDGAEPTRRRPQLHIGVHGLAAVLLGGTTWRSLAVAGLVRADDAAALATADRLFAVPETPHAGFFF</sequence>
<dbReference type="Proteomes" id="UP000188532">
    <property type="component" value="Unassembled WGS sequence"/>
</dbReference>
<proteinExistence type="predicted"/>
<dbReference type="SUPFAM" id="SSF55718">
    <property type="entry name" value="SCP-like"/>
    <property type="match status" value="1"/>
</dbReference>
<comment type="caution">
    <text evidence="2">The sequence shown here is derived from an EMBL/GenBank/DDBJ whole genome shotgun (WGS) entry which is preliminary data.</text>
</comment>
<reference evidence="2 3" key="1">
    <citation type="submission" date="2017-02" db="EMBL/GenBank/DDBJ databases">
        <title>Complete genome sequences of Mycobacterium kansasii strains isolated from rhesus macaques.</title>
        <authorList>
            <person name="Panda A."/>
            <person name="Nagaraj S."/>
            <person name="Zhao X."/>
            <person name="Tettelin H."/>
            <person name="Detolla L.J."/>
        </authorList>
    </citation>
    <scope>NUCLEOTIDE SEQUENCE [LARGE SCALE GENOMIC DNA]</scope>
    <source>
        <strain evidence="2 3">11-3469</strain>
    </source>
</reference>